<reference evidence="1" key="2">
    <citation type="journal article" date="2020" name="Nat. Commun.">
        <title>Large-scale genome sequencing of mycorrhizal fungi provides insights into the early evolution of symbiotic traits.</title>
        <authorList>
            <person name="Miyauchi S."/>
            <person name="Kiss E."/>
            <person name="Kuo A."/>
            <person name="Drula E."/>
            <person name="Kohler A."/>
            <person name="Sanchez-Garcia M."/>
            <person name="Morin E."/>
            <person name="Andreopoulos B."/>
            <person name="Barry K.W."/>
            <person name="Bonito G."/>
            <person name="Buee M."/>
            <person name="Carver A."/>
            <person name="Chen C."/>
            <person name="Cichocki N."/>
            <person name="Clum A."/>
            <person name="Culley D."/>
            <person name="Crous P.W."/>
            <person name="Fauchery L."/>
            <person name="Girlanda M."/>
            <person name="Hayes R.D."/>
            <person name="Keri Z."/>
            <person name="LaButti K."/>
            <person name="Lipzen A."/>
            <person name="Lombard V."/>
            <person name="Magnuson J."/>
            <person name="Maillard F."/>
            <person name="Murat C."/>
            <person name="Nolan M."/>
            <person name="Ohm R.A."/>
            <person name="Pangilinan J."/>
            <person name="Pereira M.F."/>
            <person name="Perotto S."/>
            <person name="Peter M."/>
            <person name="Pfister S."/>
            <person name="Riley R."/>
            <person name="Sitrit Y."/>
            <person name="Stielow J.B."/>
            <person name="Szollosi G."/>
            <person name="Zifcakova L."/>
            <person name="Stursova M."/>
            <person name="Spatafora J.W."/>
            <person name="Tedersoo L."/>
            <person name="Vaario L.M."/>
            <person name="Yamada A."/>
            <person name="Yan M."/>
            <person name="Wang P."/>
            <person name="Xu J."/>
            <person name="Bruns T."/>
            <person name="Baldrian P."/>
            <person name="Vilgalys R."/>
            <person name="Dunand C."/>
            <person name="Henrissat B."/>
            <person name="Grigoriev I.V."/>
            <person name="Hibbett D."/>
            <person name="Nagy L.G."/>
            <person name="Martin F.M."/>
        </authorList>
    </citation>
    <scope>NUCLEOTIDE SEQUENCE</scope>
    <source>
        <strain evidence="1">P2</strain>
    </source>
</reference>
<comment type="caution">
    <text evidence="1">The sequence shown here is derived from an EMBL/GenBank/DDBJ whole genome shotgun (WGS) entry which is preliminary data.</text>
</comment>
<dbReference type="Proteomes" id="UP000886501">
    <property type="component" value="Unassembled WGS sequence"/>
</dbReference>
<evidence type="ECO:0000313" key="2">
    <source>
        <dbReference type="Proteomes" id="UP000886501"/>
    </source>
</evidence>
<reference evidence="1" key="1">
    <citation type="submission" date="2019-10" db="EMBL/GenBank/DDBJ databases">
        <authorList>
            <consortium name="DOE Joint Genome Institute"/>
            <person name="Kuo A."/>
            <person name="Miyauchi S."/>
            <person name="Kiss E."/>
            <person name="Drula E."/>
            <person name="Kohler A."/>
            <person name="Sanchez-Garcia M."/>
            <person name="Andreopoulos B."/>
            <person name="Barry K.W."/>
            <person name="Bonito G."/>
            <person name="Buee M."/>
            <person name="Carver A."/>
            <person name="Chen C."/>
            <person name="Cichocki N."/>
            <person name="Clum A."/>
            <person name="Culley D."/>
            <person name="Crous P.W."/>
            <person name="Fauchery L."/>
            <person name="Girlanda M."/>
            <person name="Hayes R."/>
            <person name="Keri Z."/>
            <person name="Labutti K."/>
            <person name="Lipzen A."/>
            <person name="Lombard V."/>
            <person name="Magnuson J."/>
            <person name="Maillard F."/>
            <person name="Morin E."/>
            <person name="Murat C."/>
            <person name="Nolan M."/>
            <person name="Ohm R."/>
            <person name="Pangilinan J."/>
            <person name="Pereira M."/>
            <person name="Perotto S."/>
            <person name="Peter M."/>
            <person name="Riley R."/>
            <person name="Sitrit Y."/>
            <person name="Stielow B."/>
            <person name="Szollosi G."/>
            <person name="Zifcakova L."/>
            <person name="Stursova M."/>
            <person name="Spatafora J.W."/>
            <person name="Tedersoo L."/>
            <person name="Vaario L.-M."/>
            <person name="Yamada A."/>
            <person name="Yan M."/>
            <person name="Wang P."/>
            <person name="Xu J."/>
            <person name="Bruns T."/>
            <person name="Baldrian P."/>
            <person name="Vilgalys R."/>
            <person name="Henrissat B."/>
            <person name="Grigoriev I.V."/>
            <person name="Hibbett D."/>
            <person name="Nagy L.G."/>
            <person name="Martin F.M."/>
        </authorList>
    </citation>
    <scope>NUCLEOTIDE SEQUENCE</scope>
    <source>
        <strain evidence="1">P2</strain>
    </source>
</reference>
<gene>
    <name evidence="1" type="ORF">BDM02DRAFT_3147356</name>
</gene>
<protein>
    <submittedName>
        <fullName evidence="1">Ricin B-like lectin</fullName>
    </submittedName>
</protein>
<proteinExistence type="predicted"/>
<evidence type="ECO:0000313" key="1">
    <source>
        <dbReference type="EMBL" id="KAF9646489.1"/>
    </source>
</evidence>
<organism evidence="1 2">
    <name type="scientific">Thelephora ganbajun</name>
    <name type="common">Ganba fungus</name>
    <dbReference type="NCBI Taxonomy" id="370292"/>
    <lineage>
        <taxon>Eukaryota</taxon>
        <taxon>Fungi</taxon>
        <taxon>Dikarya</taxon>
        <taxon>Basidiomycota</taxon>
        <taxon>Agaricomycotina</taxon>
        <taxon>Agaricomycetes</taxon>
        <taxon>Thelephorales</taxon>
        <taxon>Thelephoraceae</taxon>
        <taxon>Thelephora</taxon>
    </lineage>
</organism>
<dbReference type="EMBL" id="MU118056">
    <property type="protein sequence ID" value="KAF9646489.1"/>
    <property type="molecule type" value="Genomic_DNA"/>
</dbReference>
<sequence>MSFEGKTFYIINKRSGTVMDLSTADQTSVTGWEHHGGDNQKWRIVSSIWGSSGYWIQNVASEKYLNTEYGPGDYIRLEGSESPCQWHFRPDERDSNGWRLFVRGTGYNAELANNGDSTSGTHVTLRQHMEGENQVWYFWEVDPTNPSNTL</sequence>
<accession>A0ACB6ZAE0</accession>
<keyword evidence="2" id="KW-1185">Reference proteome</keyword>
<name>A0ACB6ZAE0_THEGA</name>